<dbReference type="RefSeq" id="WP_137090567.1">
    <property type="nucleotide sequence ID" value="NZ_CP028923.1"/>
</dbReference>
<dbReference type="InterPro" id="IPR013780">
    <property type="entry name" value="Glyco_hydro_b"/>
</dbReference>
<dbReference type="InterPro" id="IPR006047">
    <property type="entry name" value="GH13_cat_dom"/>
</dbReference>
<sequence>MKTLLFLTAFFCSYISFCQPDIQKAEPLHWYIGMEDPTFQLMLYGKDIADSKVQINDEGVSLKRKITTENENYIFLYLEISKNRKEGPVNITFTKEGKTTEIDYPLYKKEKHQNINPISASDVMYLLMPDRFADGDPQTNNIKGYLEKSNRKNPGGKHGGDIQGVIDHLDYLEELGITTVWLNPVQENNMESYSYHGYSITDYYHIDKRLGSNKLYKEFVKKSHDKGLKVIMDLIFNHIGSNHYWMKDLPTEDWIHQWPEFTQTNYTGSVVSDPYASDFDYKKMVDGWFVKTMPDLNQDNELLSDYLIQTSLWWIEYAKIDGIRMDTYPYPDKEMMANWVERVKEEYPGFFIVGETWLNNASFESYWSRKPNANEGEYNSKLPSISDFPICFAIQNAFKPEGSVYSIYEVMAKDFIYTDPFMHKIFVDNHDMDRIYHVLDKDFDKFKLSLSVLLTTRGIPQILYGTEILMDGHGDHGVLREDFPGGWEGDEVNVFADKNVTENQKKSLEFMKDILNWRKNSEAIAKGSLKHYIPENEIYFYERKSENDKVIVIINNNNSEQNLNLKRFKESIKPGEEAQNILSGEKTNIGKNIILKPNQALILDF</sequence>
<dbReference type="CDD" id="cd11340">
    <property type="entry name" value="AmyAc_bac_CMD_like_3"/>
    <property type="match status" value="1"/>
</dbReference>
<dbReference type="PANTHER" id="PTHR10357">
    <property type="entry name" value="ALPHA-AMYLASE FAMILY MEMBER"/>
    <property type="match status" value="1"/>
</dbReference>
<dbReference type="GO" id="GO:0005975">
    <property type="term" value="P:carbohydrate metabolic process"/>
    <property type="evidence" value="ECO:0007669"/>
    <property type="project" value="InterPro"/>
</dbReference>
<dbReference type="Pfam" id="PF00128">
    <property type="entry name" value="Alpha-amylase"/>
    <property type="match status" value="1"/>
</dbReference>
<gene>
    <name evidence="5" type="ORF">DCC35_09610</name>
</gene>
<dbReference type="SUPFAM" id="SSF81296">
    <property type="entry name" value="E set domains"/>
    <property type="match status" value="1"/>
</dbReference>
<dbReference type="InterPro" id="IPR015171">
    <property type="entry name" value="Cyc-maltodext_N"/>
</dbReference>
<keyword evidence="5" id="KW-0456">Lyase</keyword>
<feature type="region of interest" description="Disordered" evidence="3">
    <location>
        <begin position="138"/>
        <end position="159"/>
    </location>
</feature>
<dbReference type="EMBL" id="CP028923">
    <property type="protein sequence ID" value="QCK14981.1"/>
    <property type="molecule type" value="Genomic_DNA"/>
</dbReference>
<protein>
    <submittedName>
        <fullName evidence="5">Alpha-amlyase</fullName>
    </submittedName>
</protein>
<proteinExistence type="predicted"/>
<keyword evidence="6" id="KW-1185">Reference proteome</keyword>
<dbReference type="SMART" id="SM00642">
    <property type="entry name" value="Aamy"/>
    <property type="match status" value="1"/>
</dbReference>
<dbReference type="InterPro" id="IPR019492">
    <property type="entry name" value="Cyclo-malto-dextrinase_C"/>
</dbReference>
<dbReference type="Proteomes" id="UP000298616">
    <property type="component" value="Chromosome"/>
</dbReference>
<dbReference type="InterPro" id="IPR013783">
    <property type="entry name" value="Ig-like_fold"/>
</dbReference>
<dbReference type="InterPro" id="IPR017853">
    <property type="entry name" value="GH"/>
</dbReference>
<keyword evidence="1" id="KW-0378">Hydrolase</keyword>
<dbReference type="Gene3D" id="3.20.20.80">
    <property type="entry name" value="Glycosidases"/>
    <property type="match status" value="1"/>
</dbReference>
<dbReference type="AlphaFoldDB" id="A0A4D7JHA1"/>
<dbReference type="GO" id="GO:0016798">
    <property type="term" value="F:hydrolase activity, acting on glycosyl bonds"/>
    <property type="evidence" value="ECO:0007669"/>
    <property type="project" value="UniProtKB-KW"/>
</dbReference>
<evidence type="ECO:0000256" key="2">
    <source>
        <dbReference type="ARBA" id="ARBA00023295"/>
    </source>
</evidence>
<dbReference type="Gene3D" id="2.60.40.10">
    <property type="entry name" value="Immunoglobulins"/>
    <property type="match status" value="1"/>
</dbReference>
<dbReference type="PANTHER" id="PTHR10357:SF210">
    <property type="entry name" value="MALTODEXTRIN GLUCOSIDASE"/>
    <property type="match status" value="1"/>
</dbReference>
<feature type="domain" description="Glycosyl hydrolase family 13 catalytic" evidence="4">
    <location>
        <begin position="126"/>
        <end position="518"/>
    </location>
</feature>
<dbReference type="SUPFAM" id="SSF51011">
    <property type="entry name" value="Glycosyl hydrolase domain"/>
    <property type="match status" value="1"/>
</dbReference>
<evidence type="ECO:0000256" key="3">
    <source>
        <dbReference type="SAM" id="MobiDB-lite"/>
    </source>
</evidence>
<dbReference type="KEGG" id="fpf:DCC35_09610"/>
<dbReference type="SUPFAM" id="SSF51445">
    <property type="entry name" value="(Trans)glycosidases"/>
    <property type="match status" value="1"/>
</dbReference>
<evidence type="ECO:0000313" key="5">
    <source>
        <dbReference type="EMBL" id="QCK14981.1"/>
    </source>
</evidence>
<dbReference type="GO" id="GO:0016829">
    <property type="term" value="F:lyase activity"/>
    <property type="evidence" value="ECO:0007669"/>
    <property type="project" value="UniProtKB-KW"/>
</dbReference>
<evidence type="ECO:0000259" key="4">
    <source>
        <dbReference type="SMART" id="SM00642"/>
    </source>
</evidence>
<evidence type="ECO:0000256" key="1">
    <source>
        <dbReference type="ARBA" id="ARBA00022801"/>
    </source>
</evidence>
<reference evidence="5 6" key="1">
    <citation type="submission" date="2018-04" db="EMBL/GenBank/DDBJ databases">
        <title>Complete genome uncultured novel isolate.</title>
        <authorList>
            <person name="Merlino G."/>
        </authorList>
    </citation>
    <scope>NUCLEOTIDE SEQUENCE [LARGE SCALE GENOMIC DNA]</scope>
    <source>
        <strain evidence="6">R1DC9</strain>
    </source>
</reference>
<dbReference type="Pfam" id="PF09087">
    <property type="entry name" value="Cyc-maltodext_N"/>
    <property type="match status" value="1"/>
</dbReference>
<dbReference type="InterPro" id="IPR014756">
    <property type="entry name" value="Ig_E-set"/>
</dbReference>
<dbReference type="Pfam" id="PF10438">
    <property type="entry name" value="Cyc-maltodext_C"/>
    <property type="match status" value="1"/>
</dbReference>
<name>A0A4D7JHA1_9BACT</name>
<dbReference type="Gene3D" id="2.60.40.1180">
    <property type="entry name" value="Golgi alpha-mannosidase II"/>
    <property type="match status" value="1"/>
</dbReference>
<accession>A0A4D7JHA1</accession>
<organism evidence="5 6">
    <name type="scientific">Mangrovivirga cuniculi</name>
    <dbReference type="NCBI Taxonomy" id="2715131"/>
    <lineage>
        <taxon>Bacteria</taxon>
        <taxon>Pseudomonadati</taxon>
        <taxon>Bacteroidota</taxon>
        <taxon>Cytophagia</taxon>
        <taxon>Cytophagales</taxon>
        <taxon>Mangrovivirgaceae</taxon>
        <taxon>Mangrovivirga</taxon>
    </lineage>
</organism>
<keyword evidence="2" id="KW-0326">Glycosidase</keyword>
<evidence type="ECO:0000313" key="6">
    <source>
        <dbReference type="Proteomes" id="UP000298616"/>
    </source>
</evidence>
<dbReference type="OrthoDB" id="9806009at2"/>